<comment type="caution">
    <text evidence="2">The sequence shown here is derived from an EMBL/GenBank/DDBJ whole genome shotgun (WGS) entry which is preliminary data.</text>
</comment>
<proteinExistence type="predicted"/>
<evidence type="ECO:0000313" key="2">
    <source>
        <dbReference type="EMBL" id="KAH7948518.1"/>
    </source>
</evidence>
<accession>A0A9D4PQK2</accession>
<gene>
    <name evidence="2" type="ORF">HPB52_024075</name>
</gene>
<reference evidence="2" key="1">
    <citation type="journal article" date="2020" name="Cell">
        <title>Large-Scale Comparative Analyses of Tick Genomes Elucidate Their Genetic Diversity and Vector Capacities.</title>
        <authorList>
            <consortium name="Tick Genome and Microbiome Consortium (TIGMIC)"/>
            <person name="Jia N."/>
            <person name="Wang J."/>
            <person name="Shi W."/>
            <person name="Du L."/>
            <person name="Sun Y."/>
            <person name="Zhan W."/>
            <person name="Jiang J.F."/>
            <person name="Wang Q."/>
            <person name="Zhang B."/>
            <person name="Ji P."/>
            <person name="Bell-Sakyi L."/>
            <person name="Cui X.M."/>
            <person name="Yuan T.T."/>
            <person name="Jiang B.G."/>
            <person name="Yang W.F."/>
            <person name="Lam T.T."/>
            <person name="Chang Q.C."/>
            <person name="Ding S.J."/>
            <person name="Wang X.J."/>
            <person name="Zhu J.G."/>
            <person name="Ruan X.D."/>
            <person name="Zhao L."/>
            <person name="Wei J.T."/>
            <person name="Ye R.Z."/>
            <person name="Que T.C."/>
            <person name="Du C.H."/>
            <person name="Zhou Y.H."/>
            <person name="Cheng J.X."/>
            <person name="Dai P.F."/>
            <person name="Guo W.B."/>
            <person name="Han X.H."/>
            <person name="Huang E.J."/>
            <person name="Li L.F."/>
            <person name="Wei W."/>
            <person name="Gao Y.C."/>
            <person name="Liu J.Z."/>
            <person name="Shao H.Z."/>
            <person name="Wang X."/>
            <person name="Wang C.C."/>
            <person name="Yang T.C."/>
            <person name="Huo Q.B."/>
            <person name="Li W."/>
            <person name="Chen H.Y."/>
            <person name="Chen S.E."/>
            <person name="Zhou L.G."/>
            <person name="Ni X.B."/>
            <person name="Tian J.H."/>
            <person name="Sheng Y."/>
            <person name="Liu T."/>
            <person name="Pan Y.S."/>
            <person name="Xia L.Y."/>
            <person name="Li J."/>
            <person name="Zhao F."/>
            <person name="Cao W.C."/>
        </authorList>
    </citation>
    <scope>NUCLEOTIDE SEQUENCE</scope>
    <source>
        <strain evidence="2">Rsan-2018</strain>
    </source>
</reference>
<feature type="compositionally biased region" description="Polar residues" evidence="1">
    <location>
        <begin position="16"/>
        <end position="28"/>
    </location>
</feature>
<dbReference type="VEuPathDB" id="VectorBase:RSAN_032819"/>
<name>A0A9D4PQK2_RHISA</name>
<keyword evidence="3" id="KW-1185">Reference proteome</keyword>
<sequence length="126" mass="14142">MHPKLYVPPSSPVAHRSSSLAGETSSTPVPDDEASMNTIDQTQRVHQLPCHLRDLVLEKAPRAKCIEWMDEEKLKGPDGSIRLHIGRVQLVLLHRFFVDLQPQFKSSALKTAEKVVQKKVSTLILL</sequence>
<feature type="region of interest" description="Disordered" evidence="1">
    <location>
        <begin position="1"/>
        <end position="35"/>
    </location>
</feature>
<evidence type="ECO:0000256" key="1">
    <source>
        <dbReference type="SAM" id="MobiDB-lite"/>
    </source>
</evidence>
<dbReference type="AlphaFoldDB" id="A0A9D4PQK2"/>
<evidence type="ECO:0000313" key="3">
    <source>
        <dbReference type="Proteomes" id="UP000821837"/>
    </source>
</evidence>
<dbReference type="Proteomes" id="UP000821837">
    <property type="component" value="Chromosome 6"/>
</dbReference>
<organism evidence="2 3">
    <name type="scientific">Rhipicephalus sanguineus</name>
    <name type="common">Brown dog tick</name>
    <name type="synonym">Ixodes sanguineus</name>
    <dbReference type="NCBI Taxonomy" id="34632"/>
    <lineage>
        <taxon>Eukaryota</taxon>
        <taxon>Metazoa</taxon>
        <taxon>Ecdysozoa</taxon>
        <taxon>Arthropoda</taxon>
        <taxon>Chelicerata</taxon>
        <taxon>Arachnida</taxon>
        <taxon>Acari</taxon>
        <taxon>Parasitiformes</taxon>
        <taxon>Ixodida</taxon>
        <taxon>Ixodoidea</taxon>
        <taxon>Ixodidae</taxon>
        <taxon>Rhipicephalinae</taxon>
        <taxon>Rhipicephalus</taxon>
        <taxon>Rhipicephalus</taxon>
    </lineage>
</organism>
<dbReference type="EMBL" id="JABSTV010001252">
    <property type="protein sequence ID" value="KAH7948518.1"/>
    <property type="molecule type" value="Genomic_DNA"/>
</dbReference>
<protein>
    <submittedName>
        <fullName evidence="2">Uncharacterized protein</fullName>
    </submittedName>
</protein>
<reference evidence="2" key="2">
    <citation type="submission" date="2021-09" db="EMBL/GenBank/DDBJ databases">
        <authorList>
            <person name="Jia N."/>
            <person name="Wang J."/>
            <person name="Shi W."/>
            <person name="Du L."/>
            <person name="Sun Y."/>
            <person name="Zhan W."/>
            <person name="Jiang J."/>
            <person name="Wang Q."/>
            <person name="Zhang B."/>
            <person name="Ji P."/>
            <person name="Sakyi L.B."/>
            <person name="Cui X."/>
            <person name="Yuan T."/>
            <person name="Jiang B."/>
            <person name="Yang W."/>
            <person name="Lam T.T.-Y."/>
            <person name="Chang Q."/>
            <person name="Ding S."/>
            <person name="Wang X."/>
            <person name="Zhu J."/>
            <person name="Ruan X."/>
            <person name="Zhao L."/>
            <person name="Wei J."/>
            <person name="Que T."/>
            <person name="Du C."/>
            <person name="Cheng J."/>
            <person name="Dai P."/>
            <person name="Han X."/>
            <person name="Huang E."/>
            <person name="Gao Y."/>
            <person name="Liu J."/>
            <person name="Shao H."/>
            <person name="Ye R."/>
            <person name="Li L."/>
            <person name="Wei W."/>
            <person name="Wang X."/>
            <person name="Wang C."/>
            <person name="Huo Q."/>
            <person name="Li W."/>
            <person name="Guo W."/>
            <person name="Chen H."/>
            <person name="Chen S."/>
            <person name="Zhou L."/>
            <person name="Zhou L."/>
            <person name="Ni X."/>
            <person name="Tian J."/>
            <person name="Zhou Y."/>
            <person name="Sheng Y."/>
            <person name="Liu T."/>
            <person name="Pan Y."/>
            <person name="Xia L."/>
            <person name="Li J."/>
            <person name="Zhao F."/>
            <person name="Cao W."/>
        </authorList>
    </citation>
    <scope>NUCLEOTIDE SEQUENCE</scope>
    <source>
        <strain evidence="2">Rsan-2018</strain>
        <tissue evidence="2">Larvae</tissue>
    </source>
</reference>